<sequence>MSTETRLSQSTAIMIERARRKGITEEQLLHAARTGDVSELITINEEWYTYDDFVSYANEHDEPLAQAVAEGYRMTFNTNNGLSIWLQERFNVQEGEHYTKEMGRISGLKLSAADIEILRSSLALNWTVIEGDAAADGTNTVTLVVRALLDQS</sequence>
<proteinExistence type="predicted"/>
<dbReference type="AlphaFoldDB" id="A0A383R6J4"/>
<dbReference type="Proteomes" id="UP000304148">
    <property type="component" value="Chromosome"/>
</dbReference>
<reference evidence="2" key="1">
    <citation type="submission" date="2018-08" db="EMBL/GenBank/DDBJ databases">
        <authorList>
            <person name="Chevrot R."/>
        </authorList>
    </citation>
    <scope>NUCLEOTIDE SEQUENCE [LARGE SCALE GENOMIC DNA]</scope>
</reference>
<gene>
    <name evidence="1" type="ORF">PBLR_10409</name>
</gene>
<dbReference type="EMBL" id="LS992241">
    <property type="protein sequence ID" value="SYX81989.1"/>
    <property type="molecule type" value="Genomic_DNA"/>
</dbReference>
<dbReference type="RefSeq" id="WP_138184496.1">
    <property type="nucleotide sequence ID" value="NZ_LS992241.1"/>
</dbReference>
<accession>A0A383R6J4</accession>
<evidence type="ECO:0000313" key="1">
    <source>
        <dbReference type="EMBL" id="SYX81989.1"/>
    </source>
</evidence>
<name>A0A383R6J4_PAEAL</name>
<organism evidence="1 2">
    <name type="scientific">Paenibacillus alvei</name>
    <name type="common">Bacillus alvei</name>
    <dbReference type="NCBI Taxonomy" id="44250"/>
    <lineage>
        <taxon>Bacteria</taxon>
        <taxon>Bacillati</taxon>
        <taxon>Bacillota</taxon>
        <taxon>Bacilli</taxon>
        <taxon>Bacillales</taxon>
        <taxon>Paenibacillaceae</taxon>
        <taxon>Paenibacillus</taxon>
    </lineage>
</organism>
<evidence type="ECO:0000313" key="2">
    <source>
        <dbReference type="Proteomes" id="UP000304148"/>
    </source>
</evidence>
<protein>
    <submittedName>
        <fullName evidence="1">Uncharacterized protein</fullName>
    </submittedName>
</protein>